<name>A0A1X1RQT1_MYCCE</name>
<keyword evidence="5 7" id="KW-1133">Transmembrane helix</keyword>
<feature type="transmembrane region" description="Helical" evidence="7">
    <location>
        <begin position="55"/>
        <end position="73"/>
    </location>
</feature>
<evidence type="ECO:0000256" key="4">
    <source>
        <dbReference type="ARBA" id="ARBA00022692"/>
    </source>
</evidence>
<protein>
    <recommendedName>
        <fullName evidence="10">DoxX family protein</fullName>
    </recommendedName>
</protein>
<dbReference type="PANTHER" id="PTHR33452:SF4">
    <property type="entry name" value="BLL4328 PROTEIN"/>
    <property type="match status" value="1"/>
</dbReference>
<comment type="subcellular location">
    <subcellularLocation>
        <location evidence="1">Cell membrane</location>
        <topology evidence="1">Multi-pass membrane protein</topology>
    </subcellularLocation>
</comment>
<feature type="transmembrane region" description="Helical" evidence="7">
    <location>
        <begin position="12"/>
        <end position="35"/>
    </location>
</feature>
<dbReference type="InterPro" id="IPR051907">
    <property type="entry name" value="DoxX-like_oxidoreductase"/>
</dbReference>
<keyword evidence="4 7" id="KW-0812">Transmembrane</keyword>
<accession>A0A1X1RQT1</accession>
<evidence type="ECO:0000256" key="2">
    <source>
        <dbReference type="ARBA" id="ARBA00006679"/>
    </source>
</evidence>
<evidence type="ECO:0008006" key="10">
    <source>
        <dbReference type="Google" id="ProtNLM"/>
    </source>
</evidence>
<evidence type="ECO:0000313" key="9">
    <source>
        <dbReference type="Proteomes" id="UP000193907"/>
    </source>
</evidence>
<dbReference type="AlphaFoldDB" id="A0A1X1RQT1"/>
<feature type="transmembrane region" description="Helical" evidence="7">
    <location>
        <begin position="85"/>
        <end position="101"/>
    </location>
</feature>
<keyword evidence="3" id="KW-1003">Cell membrane</keyword>
<keyword evidence="6 7" id="KW-0472">Membrane</keyword>
<sequence>MTTRNLEARLSPYSPVAVAVFRVVFGLLFLCHGLQKLIGWPVGPTVPTGEWPFYYAGWIEAVTAGLILVGLFTRAAAFVACGEMAYAYFSQHFPHGFWPIVNQGELAVLYCFGFLLLVFIGGGAYAIDTRRRTGAGWRSTSAPWTRLRRHRRLGRRA</sequence>
<dbReference type="EMBL" id="LQOM01000028">
    <property type="protein sequence ID" value="ORV12689.1"/>
    <property type="molecule type" value="Genomic_DNA"/>
</dbReference>
<keyword evidence="9" id="KW-1185">Reference proteome</keyword>
<dbReference type="GO" id="GO:0005886">
    <property type="term" value="C:plasma membrane"/>
    <property type="evidence" value="ECO:0007669"/>
    <property type="project" value="UniProtKB-SubCell"/>
</dbReference>
<reference evidence="8 9" key="1">
    <citation type="submission" date="2016-01" db="EMBL/GenBank/DDBJ databases">
        <title>The new phylogeny of the genus Mycobacterium.</title>
        <authorList>
            <person name="Tarcisio F."/>
            <person name="Conor M."/>
            <person name="Antonella G."/>
            <person name="Elisabetta G."/>
            <person name="Giulia F.S."/>
            <person name="Sara T."/>
            <person name="Anna F."/>
            <person name="Clotilde B."/>
            <person name="Roberto B."/>
            <person name="Veronica D.S."/>
            <person name="Fabio R."/>
            <person name="Monica P."/>
            <person name="Olivier J."/>
            <person name="Enrico T."/>
            <person name="Nicola S."/>
        </authorList>
    </citation>
    <scope>NUCLEOTIDE SEQUENCE [LARGE SCALE GENOMIC DNA]</scope>
    <source>
        <strain evidence="8 9">DSM 44243</strain>
    </source>
</reference>
<evidence type="ECO:0000313" key="8">
    <source>
        <dbReference type="EMBL" id="ORV12689.1"/>
    </source>
</evidence>
<dbReference type="RefSeq" id="WP_062540409.1">
    <property type="nucleotide sequence ID" value="NZ_BBUN01000213.1"/>
</dbReference>
<dbReference type="Pfam" id="PF07681">
    <property type="entry name" value="DoxX"/>
    <property type="match status" value="1"/>
</dbReference>
<dbReference type="PANTHER" id="PTHR33452">
    <property type="entry name" value="OXIDOREDUCTASE CATD-RELATED"/>
    <property type="match status" value="1"/>
</dbReference>
<organism evidence="8 9">
    <name type="scientific">Mycobacterium celatum</name>
    <dbReference type="NCBI Taxonomy" id="28045"/>
    <lineage>
        <taxon>Bacteria</taxon>
        <taxon>Bacillati</taxon>
        <taxon>Actinomycetota</taxon>
        <taxon>Actinomycetes</taxon>
        <taxon>Mycobacteriales</taxon>
        <taxon>Mycobacteriaceae</taxon>
        <taxon>Mycobacterium</taxon>
    </lineage>
</organism>
<evidence type="ECO:0000256" key="7">
    <source>
        <dbReference type="SAM" id="Phobius"/>
    </source>
</evidence>
<proteinExistence type="inferred from homology"/>
<gene>
    <name evidence="8" type="ORF">AWB95_12335</name>
</gene>
<dbReference type="Proteomes" id="UP000193907">
    <property type="component" value="Unassembled WGS sequence"/>
</dbReference>
<comment type="similarity">
    <text evidence="2">Belongs to the DoxX family.</text>
</comment>
<feature type="transmembrane region" description="Helical" evidence="7">
    <location>
        <begin position="107"/>
        <end position="127"/>
    </location>
</feature>
<dbReference type="STRING" id="28045.AWB95_12335"/>
<evidence type="ECO:0000256" key="5">
    <source>
        <dbReference type="ARBA" id="ARBA00022989"/>
    </source>
</evidence>
<evidence type="ECO:0000256" key="3">
    <source>
        <dbReference type="ARBA" id="ARBA00022475"/>
    </source>
</evidence>
<evidence type="ECO:0000256" key="6">
    <source>
        <dbReference type="ARBA" id="ARBA00023136"/>
    </source>
</evidence>
<dbReference type="InterPro" id="IPR032808">
    <property type="entry name" value="DoxX"/>
</dbReference>
<evidence type="ECO:0000256" key="1">
    <source>
        <dbReference type="ARBA" id="ARBA00004651"/>
    </source>
</evidence>
<comment type="caution">
    <text evidence="8">The sequence shown here is derived from an EMBL/GenBank/DDBJ whole genome shotgun (WGS) entry which is preliminary data.</text>
</comment>